<dbReference type="AlphaFoldDB" id="A0A1I8Q529"/>
<dbReference type="Proteomes" id="UP000095300">
    <property type="component" value="Unassembled WGS sequence"/>
</dbReference>
<dbReference type="KEGG" id="scac:106089073"/>
<reference evidence="1" key="1">
    <citation type="submission" date="2020-05" db="UniProtKB">
        <authorList>
            <consortium name="EnsemblMetazoa"/>
        </authorList>
    </citation>
    <scope>IDENTIFICATION</scope>
    <source>
        <strain evidence="1">USDA</strain>
    </source>
</reference>
<keyword evidence="2" id="KW-1185">Reference proteome</keyword>
<dbReference type="EnsemblMetazoa" id="SCAU013991-RA">
    <property type="protein sequence ID" value="SCAU013991-PA"/>
    <property type="gene ID" value="SCAU013991"/>
</dbReference>
<dbReference type="OrthoDB" id="2015372at2759"/>
<evidence type="ECO:0000313" key="1">
    <source>
        <dbReference type="EnsemblMetazoa" id="SCAU013991-PA"/>
    </source>
</evidence>
<dbReference type="VEuPathDB" id="VectorBase:SCAU013991"/>
<accession>A0A1I8Q529</accession>
<name>A0A1I8Q529_STOCA</name>
<evidence type="ECO:0000313" key="2">
    <source>
        <dbReference type="Proteomes" id="UP000095300"/>
    </source>
</evidence>
<gene>
    <name evidence="1" type="primary">106089073</name>
</gene>
<protein>
    <submittedName>
        <fullName evidence="1">Uncharacterized protein</fullName>
    </submittedName>
</protein>
<organism evidence="1 2">
    <name type="scientific">Stomoxys calcitrans</name>
    <name type="common">Stable fly</name>
    <name type="synonym">Conops calcitrans</name>
    <dbReference type="NCBI Taxonomy" id="35570"/>
    <lineage>
        <taxon>Eukaryota</taxon>
        <taxon>Metazoa</taxon>
        <taxon>Ecdysozoa</taxon>
        <taxon>Arthropoda</taxon>
        <taxon>Hexapoda</taxon>
        <taxon>Insecta</taxon>
        <taxon>Pterygota</taxon>
        <taxon>Neoptera</taxon>
        <taxon>Endopterygota</taxon>
        <taxon>Diptera</taxon>
        <taxon>Brachycera</taxon>
        <taxon>Muscomorpha</taxon>
        <taxon>Muscoidea</taxon>
        <taxon>Muscidae</taxon>
        <taxon>Stomoxys</taxon>
    </lineage>
</organism>
<sequence length="303" mass="34399">MAESTGGPSNIPNTTAAASGGARNITNSYLTQSFRDQRQIENFVRSNKLVKVIEEATHNFITTFQQSKRPEDALDAIIVKLTFIYGDFFRHPLDLLHFCIEEPVEFYNAVKYCAFGIIRDILKNQCPPAGSGNVSESSLKFIDIDQVHVQVRFLGFPLQPDLCFEPYLNSYRTGLSLVIGILSALTEPEKFVLQSVWYCSAGCTSNKVKSNSLEAPLCKNCNHPMSEYSKLRHTQNYCLIRILPAAAVETPRKLNQIFRALTIRVFDHVHDCPLLLGNRYMITGYYNYIQYSQEFQAWNLTTI</sequence>
<proteinExistence type="predicted"/>